<dbReference type="PATRIC" id="fig|59561.3.peg.455"/>
<evidence type="ECO:0000313" key="3">
    <source>
        <dbReference type="Proteomes" id="UP000054404"/>
    </source>
</evidence>
<dbReference type="Pfam" id="PF04203">
    <property type="entry name" value="Sortase"/>
    <property type="match status" value="1"/>
</dbReference>
<evidence type="ECO:0000256" key="1">
    <source>
        <dbReference type="ARBA" id="ARBA00022801"/>
    </source>
</evidence>
<gene>
    <name evidence="2" type="ORF">AQZ59_00461</name>
</gene>
<dbReference type="STRING" id="59561.AQZ59_00461"/>
<dbReference type="InterPro" id="IPR042002">
    <property type="entry name" value="Sortase_C"/>
</dbReference>
<comment type="caution">
    <text evidence="2">The sequence shown here is derived from an EMBL/GenBank/DDBJ whole genome shotgun (WGS) entry which is preliminary data.</text>
</comment>
<sequence>MRRLVSAFIIALLVLAGSGLILYPTIASWKSQWDQSKVVDSYANLVDHVEPDRREQVQEARQYNDLLASGAVVGSNEHVPHGSGVVDLESNPDVLPYDQQLKAGEAGIMGRIRIPSIDVDLPIYHGTSEETLLKGAGHLEGTSLPVGGDSTRTVITAHRGLPEATLFNNLDQVKEGDTFTLEVFGEVLTYRVFSTQVVEPQDSQAVLVEPGRDLATLITCTPLGVNSHRILVTGERIIPTPAADVDSAGQASELPRFPWWLPISIAVLLLIAVYLGREIVLYRREARVANR</sequence>
<dbReference type="InterPro" id="IPR005754">
    <property type="entry name" value="Sortase"/>
</dbReference>
<keyword evidence="3" id="KW-1185">Reference proteome</keyword>
<dbReference type="OrthoDB" id="5242161at2"/>
<dbReference type="GO" id="GO:0016787">
    <property type="term" value="F:hydrolase activity"/>
    <property type="evidence" value="ECO:0007669"/>
    <property type="project" value="UniProtKB-KW"/>
</dbReference>
<keyword evidence="1" id="KW-0378">Hydrolase</keyword>
<proteinExistence type="predicted"/>
<organism evidence="2 3">
    <name type="scientific">Trueperella bernardiae</name>
    <dbReference type="NCBI Taxonomy" id="59561"/>
    <lineage>
        <taxon>Bacteria</taxon>
        <taxon>Bacillati</taxon>
        <taxon>Actinomycetota</taxon>
        <taxon>Actinomycetes</taxon>
        <taxon>Actinomycetales</taxon>
        <taxon>Actinomycetaceae</taxon>
        <taxon>Trueperella</taxon>
    </lineage>
</organism>
<dbReference type="EMBL" id="LNIZ01000002">
    <property type="protein sequence ID" value="KTF04480.1"/>
    <property type="molecule type" value="Genomic_DNA"/>
</dbReference>
<dbReference type="AlphaFoldDB" id="A0A0W1KLL9"/>
<dbReference type="NCBIfam" id="NF033745">
    <property type="entry name" value="class_C_sortase"/>
    <property type="match status" value="1"/>
</dbReference>
<dbReference type="RefSeq" id="WP_062612787.1">
    <property type="nucleotide sequence ID" value="NZ_CALTZF010000007.1"/>
</dbReference>
<dbReference type="SUPFAM" id="SSF63817">
    <property type="entry name" value="Sortase"/>
    <property type="match status" value="1"/>
</dbReference>
<dbReference type="Proteomes" id="UP000054404">
    <property type="component" value="Unassembled WGS sequence"/>
</dbReference>
<dbReference type="NCBIfam" id="TIGR01076">
    <property type="entry name" value="sortase_fam"/>
    <property type="match status" value="1"/>
</dbReference>
<name>A0A0W1KLL9_9ACTO</name>
<dbReference type="Gene3D" id="2.40.260.10">
    <property type="entry name" value="Sortase"/>
    <property type="match status" value="1"/>
</dbReference>
<dbReference type="CDD" id="cd05827">
    <property type="entry name" value="Sortase_C"/>
    <property type="match status" value="1"/>
</dbReference>
<accession>A0A0W1KLL9</accession>
<reference evidence="2 3" key="1">
    <citation type="submission" date="2015-11" db="EMBL/GenBank/DDBJ databases">
        <title>Draft Genome Sequence of the Type Strain Trueperella bernardiae LCDC 89-0504T, Isolated from Blood Culture.</title>
        <authorList>
            <person name="Bernier A.-M."/>
            <person name="Bernard K."/>
        </authorList>
    </citation>
    <scope>NUCLEOTIDE SEQUENCE [LARGE SCALE GENOMIC DNA]</scope>
    <source>
        <strain evidence="2 3">LCDC 89-0504</strain>
    </source>
</reference>
<dbReference type="InterPro" id="IPR023365">
    <property type="entry name" value="Sortase_dom-sf"/>
</dbReference>
<protein>
    <submittedName>
        <fullName evidence="2">Sortase family protein</fullName>
    </submittedName>
</protein>
<evidence type="ECO:0000313" key="2">
    <source>
        <dbReference type="EMBL" id="KTF04480.1"/>
    </source>
</evidence>